<protein>
    <submittedName>
        <fullName evidence="1">Uncharacterized protein</fullName>
    </submittedName>
</protein>
<name>W0JUM8_9EURY</name>
<dbReference type="EMBL" id="CP007055">
    <property type="protein sequence ID" value="AHG00748.1"/>
    <property type="molecule type" value="Genomic_DNA"/>
</dbReference>
<gene>
    <name evidence="1" type="ORF">HALLA_05925</name>
</gene>
<accession>W0JUM8</accession>
<keyword evidence="2" id="KW-1185">Reference proteome</keyword>
<evidence type="ECO:0000313" key="2">
    <source>
        <dbReference type="Proteomes" id="UP000019024"/>
    </source>
</evidence>
<dbReference type="KEGG" id="hlr:HALLA_05925"/>
<proteinExistence type="predicted"/>
<dbReference type="Proteomes" id="UP000019024">
    <property type="component" value="Chromosome"/>
</dbReference>
<organism evidence="1 2">
    <name type="scientific">Halostagnicola larsenii XH-48</name>
    <dbReference type="NCBI Taxonomy" id="797299"/>
    <lineage>
        <taxon>Archaea</taxon>
        <taxon>Methanobacteriati</taxon>
        <taxon>Methanobacteriota</taxon>
        <taxon>Stenosarchaea group</taxon>
        <taxon>Halobacteria</taxon>
        <taxon>Halobacteriales</taxon>
        <taxon>Natrialbaceae</taxon>
        <taxon>Halostagnicola</taxon>
    </lineage>
</organism>
<evidence type="ECO:0000313" key="1">
    <source>
        <dbReference type="EMBL" id="AHG00748.1"/>
    </source>
</evidence>
<dbReference type="AlphaFoldDB" id="W0JUM8"/>
<reference evidence="1 2" key="1">
    <citation type="submission" date="2014-01" db="EMBL/GenBank/DDBJ databases">
        <authorList>
            <consortium name="DOE Joint Genome Institute"/>
            <person name="Anderson I."/>
            <person name="Huntemann M."/>
            <person name="Han J."/>
            <person name="Chen A."/>
            <person name="Kyrpides N."/>
            <person name="Mavromatis K."/>
            <person name="Markowitz V."/>
            <person name="Palaniappan K."/>
            <person name="Ivanova N."/>
            <person name="Schaumberg A."/>
            <person name="Pati A."/>
            <person name="Liolios K."/>
            <person name="Nordberg H.P."/>
            <person name="Cantor M.N."/>
            <person name="Hua S.X."/>
            <person name="Woyke T."/>
        </authorList>
    </citation>
    <scope>NUCLEOTIDE SEQUENCE [LARGE SCALE GENOMIC DNA]</scope>
    <source>
        <strain evidence="1 2">XH-48</strain>
    </source>
</reference>
<sequence length="75" mass="8422">MVFPSSERKRSAHILVRGLSISHQKMFKGDAQTFVERPVRHLPAVSQSLNKPVGSSMARMLVHRVLTPMQTIGRV</sequence>
<dbReference type="HOGENOM" id="CLU_2662201_0_0_2"/>